<gene>
    <name evidence="2" type="ORF">HNY73_002208</name>
</gene>
<keyword evidence="1" id="KW-0175">Coiled coil</keyword>
<comment type="caution">
    <text evidence="2">The sequence shown here is derived from an EMBL/GenBank/DDBJ whole genome shotgun (WGS) entry which is preliminary data.</text>
</comment>
<dbReference type="EMBL" id="JABXBU010000002">
    <property type="protein sequence ID" value="KAF8794206.1"/>
    <property type="molecule type" value="Genomic_DNA"/>
</dbReference>
<dbReference type="GO" id="GO:0009897">
    <property type="term" value="C:external side of plasma membrane"/>
    <property type="evidence" value="ECO:0007669"/>
    <property type="project" value="InterPro"/>
</dbReference>
<evidence type="ECO:0000313" key="3">
    <source>
        <dbReference type="Proteomes" id="UP000807504"/>
    </source>
</evidence>
<dbReference type="Proteomes" id="UP000807504">
    <property type="component" value="Unassembled WGS sequence"/>
</dbReference>
<reference evidence="2" key="2">
    <citation type="submission" date="2020-06" db="EMBL/GenBank/DDBJ databases">
        <authorList>
            <person name="Sheffer M."/>
        </authorList>
    </citation>
    <scope>NUCLEOTIDE SEQUENCE</scope>
</reference>
<dbReference type="InterPro" id="IPR038876">
    <property type="entry name" value="ENOX"/>
</dbReference>
<dbReference type="PANTHER" id="PTHR16001:SF4">
    <property type="entry name" value="ECTO-NOX DISULFIDE-THIOL EXCHANGER 1-LIKE PROTEIN"/>
    <property type="match status" value="1"/>
</dbReference>
<evidence type="ECO:0000313" key="2">
    <source>
        <dbReference type="EMBL" id="KAF8794206.1"/>
    </source>
</evidence>
<keyword evidence="3" id="KW-1185">Reference proteome</keyword>
<evidence type="ECO:0000256" key="1">
    <source>
        <dbReference type="SAM" id="Coils"/>
    </source>
</evidence>
<feature type="coiled-coil region" evidence="1">
    <location>
        <begin position="171"/>
        <end position="198"/>
    </location>
</feature>
<organism evidence="2 3">
    <name type="scientific">Argiope bruennichi</name>
    <name type="common">Wasp spider</name>
    <name type="synonym">Aranea bruennichi</name>
    <dbReference type="NCBI Taxonomy" id="94029"/>
    <lineage>
        <taxon>Eukaryota</taxon>
        <taxon>Metazoa</taxon>
        <taxon>Ecdysozoa</taxon>
        <taxon>Arthropoda</taxon>
        <taxon>Chelicerata</taxon>
        <taxon>Arachnida</taxon>
        <taxon>Araneae</taxon>
        <taxon>Araneomorphae</taxon>
        <taxon>Entelegynae</taxon>
        <taxon>Araneoidea</taxon>
        <taxon>Araneidae</taxon>
        <taxon>Argiope</taxon>
    </lineage>
</organism>
<reference evidence="2" key="1">
    <citation type="journal article" date="2020" name="bioRxiv">
        <title>Chromosome-level reference genome of the European wasp spider Argiope bruennichi: a resource for studies on range expansion and evolutionary adaptation.</title>
        <authorList>
            <person name="Sheffer M.M."/>
            <person name="Hoppe A."/>
            <person name="Krehenwinkel H."/>
            <person name="Uhl G."/>
            <person name="Kuss A.W."/>
            <person name="Jensen L."/>
            <person name="Jensen C."/>
            <person name="Gillespie R.G."/>
            <person name="Hoff K.J."/>
            <person name="Prost S."/>
        </authorList>
    </citation>
    <scope>NUCLEOTIDE SEQUENCE</scope>
</reference>
<dbReference type="GO" id="GO:0016491">
    <property type="term" value="F:oxidoreductase activity"/>
    <property type="evidence" value="ECO:0007669"/>
    <property type="project" value="InterPro"/>
</dbReference>
<dbReference type="GO" id="GO:0007624">
    <property type="term" value="P:ultradian rhythm"/>
    <property type="evidence" value="ECO:0007669"/>
    <property type="project" value="InterPro"/>
</dbReference>
<sequence length="337" mass="40174">MKIQIDSSRDEACVNAERSFVYNSIPLYSEEEAQALAKRLDNDETFKEAMKILIAWLERGECNEINSACFYFLIRLCWNRVEKLQAEEKEYQEKIKHLKKSVLSKSYCIQLKLIEIEEIFSTIEKQNLWTCFTQDHLEKIQEMRVDFLNLKRIILEDCVLEKESDDKNIEDEQAESSVHEMQAKLDSLTSELDIVYEKTEEMPLKYEEYKNQFQPLRSEKVKFKILVKKEYLIINREGKPCLLVEVASQSYMDQIEIHVVSLISIFLFEFPNEAVVKSIYFHLKKCLPNNNAHFNMTDVENLLRKYPNIFKETRLLFPQELYKHFIYKLCSYEKEAE</sequence>
<proteinExistence type="predicted"/>
<accession>A0A8T0FTV7</accession>
<protein>
    <submittedName>
        <fullName evidence="2">Ecto-NOX disulfide-thiol exchanger 1 like protein</fullName>
    </submittedName>
</protein>
<dbReference type="PANTHER" id="PTHR16001">
    <property type="entry name" value="ECTO-NOX DISULFIDE-THIOL EXCHANGER"/>
    <property type="match status" value="1"/>
</dbReference>
<dbReference type="AlphaFoldDB" id="A0A8T0FTV7"/>
<name>A0A8T0FTV7_ARGBR</name>